<proteinExistence type="predicted"/>
<evidence type="ECO:0000313" key="1">
    <source>
        <dbReference type="EMBL" id="CAD7634884.1"/>
    </source>
</evidence>
<dbReference type="EMBL" id="CAJPIZ010015534">
    <property type="protein sequence ID" value="CAG2115314.1"/>
    <property type="molecule type" value="Genomic_DNA"/>
</dbReference>
<reference evidence="1" key="1">
    <citation type="submission" date="2020-11" db="EMBL/GenBank/DDBJ databases">
        <authorList>
            <person name="Tran Van P."/>
        </authorList>
    </citation>
    <scope>NUCLEOTIDE SEQUENCE</scope>
</reference>
<protein>
    <submittedName>
        <fullName evidence="1">Uncharacterized protein</fullName>
    </submittedName>
</protein>
<keyword evidence="2" id="KW-1185">Reference proteome</keyword>
<accession>A0A7R9L4B2</accession>
<dbReference type="Proteomes" id="UP000759131">
    <property type="component" value="Unassembled WGS sequence"/>
</dbReference>
<dbReference type="EMBL" id="OC870109">
    <property type="protein sequence ID" value="CAD7634884.1"/>
    <property type="molecule type" value="Genomic_DNA"/>
</dbReference>
<evidence type="ECO:0000313" key="2">
    <source>
        <dbReference type="Proteomes" id="UP000759131"/>
    </source>
</evidence>
<dbReference type="AlphaFoldDB" id="A0A7R9L4B2"/>
<organism evidence="1">
    <name type="scientific">Medioppia subpectinata</name>
    <dbReference type="NCBI Taxonomy" id="1979941"/>
    <lineage>
        <taxon>Eukaryota</taxon>
        <taxon>Metazoa</taxon>
        <taxon>Ecdysozoa</taxon>
        <taxon>Arthropoda</taxon>
        <taxon>Chelicerata</taxon>
        <taxon>Arachnida</taxon>
        <taxon>Acari</taxon>
        <taxon>Acariformes</taxon>
        <taxon>Sarcoptiformes</taxon>
        <taxon>Oribatida</taxon>
        <taxon>Brachypylina</taxon>
        <taxon>Oppioidea</taxon>
        <taxon>Oppiidae</taxon>
        <taxon>Medioppia</taxon>
    </lineage>
</organism>
<sequence>MVNNILRDLQLDSCCDTVVHINQHIMTGHLRNVSNISNTRKSFAQIRDQINEIDSQISIVHLFNTGIAIYGCLVQIYAIMDRQVSTIFSITFVTNMENILRFAINCIIHGMVNKKAIKVLSSLDDIELQTAHKDVYREAIYFSSLKQDNTFGFTIANIFSFSTTLLTCKSI</sequence>
<name>A0A7R9L4B2_9ACAR</name>
<gene>
    <name evidence="1" type="ORF">OSB1V03_LOCUS15277</name>
</gene>